<comment type="cofactor">
    <cofactor evidence="1 6">
        <name>pyridoxal 5'-phosphate</name>
        <dbReference type="ChEBI" id="CHEBI:597326"/>
    </cofactor>
</comment>
<dbReference type="PANTHER" id="PTHR42778:SF1">
    <property type="entry name" value="2-AMINOETHYLPHOSPHONATE--PYRUVATE TRANSAMINASE"/>
    <property type="match status" value="1"/>
</dbReference>
<sequence length="361" mass="40199">MLNFTVGPVQIQEDILELGKEQVPYFRTDEFSALMKENEKIILSLFDAPENSRSIFMTGSGTSSMEAGVMNFFTAKDKVLVVNGGSFGERLAELCEIHEIPYTQIKLQSGKPLTEEILGSYENKGYTGFLVQLCETSTGVRYDMNMIGDFCRRNNMFLFVDAVSGFLADEISMKKMNINAAITGSQKALALPPGLSVICMDEKAVERCNTNKVHSLYFNLASYLKNGERGQTPFTPAVSILIQLNSRLKELAKDNGKSEHAKIAERASYFRNIIKELPFTVFTDSSALSNCVTALKVNDEKVSAHRLFEVVKDEYKIWICPNGGELKDKVFRVGHIGNLSLSDYDSLAEALKKALAKLEEN</sequence>
<keyword evidence="4 6" id="KW-0663">Pyridoxal phosphate</keyword>
<evidence type="ECO:0000313" key="8">
    <source>
        <dbReference type="EMBL" id="QQA02028.1"/>
    </source>
</evidence>
<proteinExistence type="predicted"/>
<feature type="binding site" evidence="5">
    <location>
        <position position="332"/>
    </location>
    <ligand>
        <name>substrate</name>
    </ligand>
</feature>
<evidence type="ECO:0000313" key="9">
    <source>
        <dbReference type="Proteomes" id="UP000595224"/>
    </source>
</evidence>
<accession>A0A7T3RFE9</accession>
<evidence type="ECO:0000256" key="6">
    <source>
        <dbReference type="PIRSR" id="PIRSR000524-50"/>
    </source>
</evidence>
<keyword evidence="3 8" id="KW-0808">Transferase</keyword>
<dbReference type="AlphaFoldDB" id="A0A7T3RFE9"/>
<evidence type="ECO:0000256" key="1">
    <source>
        <dbReference type="ARBA" id="ARBA00001933"/>
    </source>
</evidence>
<evidence type="ECO:0000256" key="5">
    <source>
        <dbReference type="PIRSR" id="PIRSR000524-1"/>
    </source>
</evidence>
<evidence type="ECO:0000256" key="2">
    <source>
        <dbReference type="ARBA" id="ARBA00022576"/>
    </source>
</evidence>
<dbReference type="Proteomes" id="UP000595224">
    <property type="component" value="Chromosome"/>
</dbReference>
<keyword evidence="9" id="KW-1185">Reference proteome</keyword>
<dbReference type="PANTHER" id="PTHR42778">
    <property type="entry name" value="2-AMINOETHYLPHOSPHONATE--PYRUVATE TRANSAMINASE"/>
    <property type="match status" value="1"/>
</dbReference>
<dbReference type="Gene3D" id="3.40.640.10">
    <property type="entry name" value="Type I PLP-dependent aspartate aminotransferase-like (Major domain)"/>
    <property type="match status" value="1"/>
</dbReference>
<protein>
    <submittedName>
        <fullName evidence="8">Alanine--glyoxylate aminotransferase family protein</fullName>
    </submittedName>
</protein>
<dbReference type="InterPro" id="IPR015422">
    <property type="entry name" value="PyrdxlP-dep_Trfase_small"/>
</dbReference>
<name>A0A7T3RFE9_9SPIR</name>
<dbReference type="PIRSF" id="PIRSF000524">
    <property type="entry name" value="SPT"/>
    <property type="match status" value="1"/>
</dbReference>
<dbReference type="Pfam" id="PF00266">
    <property type="entry name" value="Aminotran_5"/>
    <property type="match status" value="1"/>
</dbReference>
<dbReference type="GO" id="GO:0008483">
    <property type="term" value="F:transaminase activity"/>
    <property type="evidence" value="ECO:0007669"/>
    <property type="project" value="UniProtKB-KW"/>
</dbReference>
<dbReference type="EMBL" id="CP064936">
    <property type="protein sequence ID" value="QQA02028.1"/>
    <property type="molecule type" value="Genomic_DNA"/>
</dbReference>
<evidence type="ECO:0000256" key="4">
    <source>
        <dbReference type="ARBA" id="ARBA00022898"/>
    </source>
</evidence>
<evidence type="ECO:0000259" key="7">
    <source>
        <dbReference type="Pfam" id="PF00266"/>
    </source>
</evidence>
<dbReference type="SUPFAM" id="SSF53383">
    <property type="entry name" value="PLP-dependent transferases"/>
    <property type="match status" value="1"/>
</dbReference>
<dbReference type="InterPro" id="IPR015421">
    <property type="entry name" value="PyrdxlP-dep_Trfase_major"/>
</dbReference>
<gene>
    <name evidence="8" type="ORF">IWA51_05430</name>
</gene>
<organism evidence="8 9">
    <name type="scientific">Treponema peruense</name>
    <dbReference type="NCBI Taxonomy" id="2787628"/>
    <lineage>
        <taxon>Bacteria</taxon>
        <taxon>Pseudomonadati</taxon>
        <taxon>Spirochaetota</taxon>
        <taxon>Spirochaetia</taxon>
        <taxon>Spirochaetales</taxon>
        <taxon>Treponemataceae</taxon>
        <taxon>Treponema</taxon>
    </lineage>
</organism>
<feature type="modified residue" description="N6-(pyridoxal phosphate)lysine" evidence="6">
    <location>
        <position position="187"/>
    </location>
</feature>
<evidence type="ECO:0000256" key="3">
    <source>
        <dbReference type="ARBA" id="ARBA00022679"/>
    </source>
</evidence>
<dbReference type="KEGG" id="tper:IWA51_05430"/>
<dbReference type="Gene3D" id="3.90.1150.10">
    <property type="entry name" value="Aspartate Aminotransferase, domain 1"/>
    <property type="match status" value="1"/>
</dbReference>
<keyword evidence="2 8" id="KW-0032">Aminotransferase</keyword>
<feature type="domain" description="Aminotransferase class V" evidence="7">
    <location>
        <begin position="28"/>
        <end position="318"/>
    </location>
</feature>
<reference evidence="8 9" key="1">
    <citation type="submission" date="2020-11" db="EMBL/GenBank/DDBJ databases">
        <title>Treponema Peruensis nv. sp., first commensal Treponema isolated from human feces.</title>
        <authorList>
            <person name="Belkhou C."/>
            <person name="Raes J."/>
        </authorList>
    </citation>
    <scope>NUCLEOTIDE SEQUENCE [LARGE SCALE GENOMIC DNA]</scope>
    <source>
        <strain evidence="8 9">RCC2812</strain>
    </source>
</reference>
<dbReference type="RefSeq" id="WP_198443512.1">
    <property type="nucleotide sequence ID" value="NZ_CBCSHE010000006.1"/>
</dbReference>
<dbReference type="InterPro" id="IPR024169">
    <property type="entry name" value="SP_NH2Trfase/AEP_transaminase"/>
</dbReference>
<dbReference type="InterPro" id="IPR015424">
    <property type="entry name" value="PyrdxlP-dep_Trfase"/>
</dbReference>
<dbReference type="InterPro" id="IPR000192">
    <property type="entry name" value="Aminotrans_V_dom"/>
</dbReference>